<protein>
    <submittedName>
        <fullName evidence="2">PQQ-binding-like beta-propeller repeat protein</fullName>
    </submittedName>
</protein>
<dbReference type="SMART" id="SM00564">
    <property type="entry name" value="PQQ"/>
    <property type="match status" value="4"/>
</dbReference>
<accession>A0ABY9V8L3</accession>
<organism evidence="2 3">
    <name type="scientific">Streptomyces luomodiensis</name>
    <dbReference type="NCBI Taxonomy" id="3026192"/>
    <lineage>
        <taxon>Bacteria</taxon>
        <taxon>Bacillati</taxon>
        <taxon>Actinomycetota</taxon>
        <taxon>Actinomycetes</taxon>
        <taxon>Kitasatosporales</taxon>
        <taxon>Streptomycetaceae</taxon>
        <taxon>Streptomyces</taxon>
    </lineage>
</organism>
<dbReference type="EMBL" id="CP117522">
    <property type="protein sequence ID" value="WNE99055.1"/>
    <property type="molecule type" value="Genomic_DNA"/>
</dbReference>
<dbReference type="RefSeq" id="WP_311037679.1">
    <property type="nucleotide sequence ID" value="NZ_CP117522.1"/>
</dbReference>
<dbReference type="Proteomes" id="UP001305606">
    <property type="component" value="Chromosome"/>
</dbReference>
<evidence type="ECO:0000313" key="3">
    <source>
        <dbReference type="Proteomes" id="UP001305606"/>
    </source>
</evidence>
<dbReference type="InterPro" id="IPR018391">
    <property type="entry name" value="PQQ_b-propeller_rpt"/>
</dbReference>
<name>A0ABY9V8L3_9ACTN</name>
<dbReference type="SUPFAM" id="SSF50998">
    <property type="entry name" value="Quinoprotein alcohol dehydrogenase-like"/>
    <property type="match status" value="1"/>
</dbReference>
<dbReference type="InterPro" id="IPR015943">
    <property type="entry name" value="WD40/YVTN_repeat-like_dom_sf"/>
</dbReference>
<gene>
    <name evidence="2" type="ORF">PS467_28860</name>
</gene>
<proteinExistence type="predicted"/>
<feature type="domain" description="Pyrrolo-quinoline quinone repeat" evidence="1">
    <location>
        <begin position="67"/>
        <end position="194"/>
    </location>
</feature>
<dbReference type="InterPro" id="IPR011047">
    <property type="entry name" value="Quinoprotein_ADH-like_sf"/>
</dbReference>
<evidence type="ECO:0000259" key="1">
    <source>
        <dbReference type="Pfam" id="PF13360"/>
    </source>
</evidence>
<sequence length="425" mass="46275">MVMVEVTWRSRRSLGLLVVLALAAGAGVTWWLTRPDPQDGERVSGPHGAYPAALGTGAPAAPDHFVRKVDNAVAVDGGLSFHETDENDDGSPEGLTARSLRTGTTYWHYKRGGNVIRAVRVVDGTAVLRYDDGTLIAIDARSAEQRWQQDLPKKSRFGDRLWTANGVVATYAGDELIAVDLTTGKRAWTADVPESCDLGDVVFILGTAFGVEATCGSGPRPEDVVLGIDARRGTVRWRHPDWMGGLRYLPLTDHTVYAPHWNNTDRGAVIDVSGTKPVIHTAPDPDLAWDGQNRTTVLTTFGKEGERWKENNVLRARGTDDGRVQWTRHAPKDRRFGRALVADGRVYVVEQPQESRQRAPERGPARLLALDLTSGKPLHTAPIPVPDREDSEDSLDVRAVRDGIVAVGWQGVPGDAADSLTIVSD</sequence>
<dbReference type="InterPro" id="IPR002372">
    <property type="entry name" value="PQQ_rpt_dom"/>
</dbReference>
<reference evidence="2 3" key="1">
    <citation type="submission" date="2023-02" db="EMBL/GenBank/DDBJ databases">
        <title>Streptomyces sp. SCA4-21 with antifungal activity against Fusarium oxysporum f. sp. cubense, Streptomyces sp. SCA2-17 with antifungal activity against Fusarium oxysporum f. sp. cubense.</title>
        <authorList>
            <person name="Qi D."/>
        </authorList>
    </citation>
    <scope>NUCLEOTIDE SEQUENCE [LARGE SCALE GENOMIC DNA]</scope>
    <source>
        <strain evidence="2 3">SCA4-21</strain>
    </source>
</reference>
<dbReference type="PANTHER" id="PTHR34512:SF30">
    <property type="entry name" value="OUTER MEMBRANE PROTEIN ASSEMBLY FACTOR BAMB"/>
    <property type="match status" value="1"/>
</dbReference>
<evidence type="ECO:0000313" key="2">
    <source>
        <dbReference type="EMBL" id="WNE99055.1"/>
    </source>
</evidence>
<dbReference type="Pfam" id="PF13360">
    <property type="entry name" value="PQQ_2"/>
    <property type="match status" value="2"/>
</dbReference>
<dbReference type="Gene3D" id="2.130.10.10">
    <property type="entry name" value="YVTN repeat-like/Quinoprotein amine dehydrogenase"/>
    <property type="match status" value="2"/>
</dbReference>
<keyword evidence="3" id="KW-1185">Reference proteome</keyword>
<feature type="domain" description="Pyrrolo-quinoline quinone repeat" evidence="1">
    <location>
        <begin position="223"/>
        <end position="393"/>
    </location>
</feature>
<dbReference type="PANTHER" id="PTHR34512">
    <property type="entry name" value="CELL SURFACE PROTEIN"/>
    <property type="match status" value="1"/>
</dbReference>